<dbReference type="AlphaFoldDB" id="A0A6B3SWS2"/>
<comment type="caution">
    <text evidence="4">The sequence shown here is derived from an EMBL/GenBank/DDBJ whole genome shotgun (WGS) entry which is preliminary data.</text>
</comment>
<protein>
    <submittedName>
        <fullName evidence="4">DUF3131 domain-containing protein</fullName>
    </submittedName>
</protein>
<sequence>MNKENLIRARSNIIFILALIIGFALVMMIERNSVEPAAARSKAPAASQAAPPVAASRDLPQPPELRGLNPSEQAWARIAWHYFERNVDPATGLAHSVDNYQATTMWDSASYLLALMSAERIGLVGRKEFDQRMDKALASLASLPLQDGALPNKSYSTSSLAMVDYTGKPAPDGIGWSALDIARLLVPLGAIAWNYPEHAAGASKLVGRWQLQRMVRDGALAGMHRTEDGKLQLLQEGRLGYEQYGARALALTGMSAPAALDYDRQLAYVDIYGIAVPRDLREAATGGAHNYVLSEPYVLDGLELGWDQVSRELAWRVYRAQEERFRRTGQLTAVSEDHLDRAPYFAYNTIYADGKPWFTLTDTGKDVSALRSISVKAAFGWYALFRTPYATQLVEAIAPMNDPERGWYAGMYEADKSANKALTANTNAVVLESLSYIARGRLLGPSADLPKEKP</sequence>
<evidence type="ECO:0000259" key="3">
    <source>
        <dbReference type="Pfam" id="PF11329"/>
    </source>
</evidence>
<organism evidence="4 5">
    <name type="scientific">Noviherbaspirillum galbum</name>
    <dbReference type="NCBI Taxonomy" id="2709383"/>
    <lineage>
        <taxon>Bacteria</taxon>
        <taxon>Pseudomonadati</taxon>
        <taxon>Pseudomonadota</taxon>
        <taxon>Betaproteobacteria</taxon>
        <taxon>Burkholderiales</taxon>
        <taxon>Oxalobacteraceae</taxon>
        <taxon>Noviherbaspirillum</taxon>
    </lineage>
</organism>
<feature type="transmembrane region" description="Helical" evidence="2">
    <location>
        <begin position="12"/>
        <end position="29"/>
    </location>
</feature>
<name>A0A6B3SWS2_9BURK</name>
<reference evidence="4 5" key="1">
    <citation type="submission" date="2020-02" db="EMBL/GenBank/DDBJ databases">
        <authorList>
            <person name="Kim M.K."/>
        </authorList>
    </citation>
    <scope>NUCLEOTIDE SEQUENCE [LARGE SCALE GENOMIC DNA]</scope>
    <source>
        <strain evidence="4 5">17J57-3</strain>
    </source>
</reference>
<feature type="compositionally biased region" description="Low complexity" evidence="1">
    <location>
        <begin position="43"/>
        <end position="56"/>
    </location>
</feature>
<keyword evidence="5" id="KW-1185">Reference proteome</keyword>
<gene>
    <name evidence="4" type="ORF">G3574_22825</name>
</gene>
<keyword evidence="2" id="KW-0812">Transmembrane</keyword>
<feature type="domain" description="DUF3131" evidence="3">
    <location>
        <begin position="75"/>
        <end position="440"/>
    </location>
</feature>
<evidence type="ECO:0000313" key="5">
    <source>
        <dbReference type="Proteomes" id="UP000482155"/>
    </source>
</evidence>
<dbReference type="RefSeq" id="WP_163967862.1">
    <property type="nucleotide sequence ID" value="NZ_JAAIVB010000078.1"/>
</dbReference>
<dbReference type="EMBL" id="JAAIVB010000078">
    <property type="protein sequence ID" value="NEX63925.1"/>
    <property type="molecule type" value="Genomic_DNA"/>
</dbReference>
<feature type="region of interest" description="Disordered" evidence="1">
    <location>
        <begin position="43"/>
        <end position="67"/>
    </location>
</feature>
<dbReference type="Gene3D" id="1.50.10.140">
    <property type="match status" value="1"/>
</dbReference>
<accession>A0A6B3SWS2</accession>
<evidence type="ECO:0000256" key="1">
    <source>
        <dbReference type="SAM" id="MobiDB-lite"/>
    </source>
</evidence>
<keyword evidence="2" id="KW-1133">Transmembrane helix</keyword>
<proteinExistence type="predicted"/>
<dbReference type="InterPro" id="IPR021478">
    <property type="entry name" value="DUF3131"/>
</dbReference>
<keyword evidence="2" id="KW-0472">Membrane</keyword>
<evidence type="ECO:0000313" key="4">
    <source>
        <dbReference type="EMBL" id="NEX63925.1"/>
    </source>
</evidence>
<evidence type="ECO:0000256" key="2">
    <source>
        <dbReference type="SAM" id="Phobius"/>
    </source>
</evidence>
<dbReference type="Proteomes" id="UP000482155">
    <property type="component" value="Unassembled WGS sequence"/>
</dbReference>
<dbReference type="Pfam" id="PF11329">
    <property type="entry name" value="DUF3131"/>
    <property type="match status" value="1"/>
</dbReference>